<dbReference type="RefSeq" id="WP_172596294.1">
    <property type="nucleotide sequence ID" value="NZ_LR130778.1"/>
</dbReference>
<evidence type="ECO:0000313" key="1">
    <source>
        <dbReference type="EMBL" id="VDN49286.1"/>
    </source>
</evidence>
<name>A0A3P7S382_9FIRM</name>
<evidence type="ECO:0008006" key="3">
    <source>
        <dbReference type="Google" id="ProtNLM"/>
    </source>
</evidence>
<evidence type="ECO:0000313" key="2">
    <source>
        <dbReference type="Proteomes" id="UP000279029"/>
    </source>
</evidence>
<organism evidence="1 2">
    <name type="scientific">Petrocella atlantisensis</name>
    <dbReference type="NCBI Taxonomy" id="2173034"/>
    <lineage>
        <taxon>Bacteria</taxon>
        <taxon>Bacillati</taxon>
        <taxon>Bacillota</taxon>
        <taxon>Clostridia</taxon>
        <taxon>Lachnospirales</taxon>
        <taxon>Vallitaleaceae</taxon>
        <taxon>Petrocella</taxon>
    </lineage>
</organism>
<accession>A0A3P7S382</accession>
<proteinExistence type="predicted"/>
<protein>
    <recommendedName>
        <fullName evidence="3">SHOCT domain-containing protein</fullName>
    </recommendedName>
</protein>
<sequence length="57" mass="6640">MMIIFWLGAAFLIYYLYQNGSFNTSARKNPEALLKERFVNGEIDEATYLQMKETLKG</sequence>
<reference evidence="1 2" key="1">
    <citation type="submission" date="2018-09" db="EMBL/GenBank/DDBJ databases">
        <authorList>
            <person name="Postec A."/>
        </authorList>
    </citation>
    <scope>NUCLEOTIDE SEQUENCE [LARGE SCALE GENOMIC DNA]</scope>
    <source>
        <strain evidence="1">70B-A</strain>
    </source>
</reference>
<dbReference type="Proteomes" id="UP000279029">
    <property type="component" value="Chromosome"/>
</dbReference>
<dbReference type="AlphaFoldDB" id="A0A3P7S382"/>
<dbReference type="EMBL" id="LR130778">
    <property type="protein sequence ID" value="VDN49286.1"/>
    <property type="molecule type" value="Genomic_DNA"/>
</dbReference>
<keyword evidence="2" id="KW-1185">Reference proteome</keyword>
<dbReference type="KEGG" id="cbar:PATL70BA_3357"/>
<gene>
    <name evidence="1" type="ORF">PATL70BA_3357</name>
</gene>